<evidence type="ECO:0000256" key="6">
    <source>
        <dbReference type="SAM" id="MobiDB-lite"/>
    </source>
</evidence>
<dbReference type="PANTHER" id="PTHR33885">
    <property type="entry name" value="PHAGE SHOCK PROTEIN C"/>
    <property type="match status" value="1"/>
</dbReference>
<evidence type="ECO:0000256" key="1">
    <source>
        <dbReference type="ARBA" id="ARBA00004162"/>
    </source>
</evidence>
<feature type="domain" description="Phage shock protein PspC N-terminal" evidence="8">
    <location>
        <begin position="9"/>
        <end position="62"/>
    </location>
</feature>
<evidence type="ECO:0000256" key="2">
    <source>
        <dbReference type="ARBA" id="ARBA00022475"/>
    </source>
</evidence>
<proteinExistence type="predicted"/>
<evidence type="ECO:0000256" key="4">
    <source>
        <dbReference type="ARBA" id="ARBA00022989"/>
    </source>
</evidence>
<keyword evidence="3 7" id="KW-0812">Transmembrane</keyword>
<evidence type="ECO:0000256" key="3">
    <source>
        <dbReference type="ARBA" id="ARBA00022692"/>
    </source>
</evidence>
<evidence type="ECO:0000313" key="10">
    <source>
        <dbReference type="Proteomes" id="UP001149140"/>
    </source>
</evidence>
<keyword evidence="5 7" id="KW-0472">Membrane</keyword>
<gene>
    <name evidence="9" type="ORF">OM076_21105</name>
</gene>
<dbReference type="AlphaFoldDB" id="A0A9X3MWW7"/>
<dbReference type="GO" id="GO:0005886">
    <property type="term" value="C:plasma membrane"/>
    <property type="evidence" value="ECO:0007669"/>
    <property type="project" value="UniProtKB-SubCell"/>
</dbReference>
<feature type="transmembrane region" description="Helical" evidence="7">
    <location>
        <begin position="100"/>
        <end position="119"/>
    </location>
</feature>
<dbReference type="InterPro" id="IPR007168">
    <property type="entry name" value="Phageshock_PspC_N"/>
</dbReference>
<keyword evidence="10" id="KW-1185">Reference proteome</keyword>
<dbReference type="RefSeq" id="WP_270042021.1">
    <property type="nucleotide sequence ID" value="NZ_JAPDOD010000020.1"/>
</dbReference>
<dbReference type="InterPro" id="IPR052027">
    <property type="entry name" value="PspC"/>
</dbReference>
<accession>A0A9X3MWW7</accession>
<organism evidence="9 10">
    <name type="scientific">Solirubrobacter ginsenosidimutans</name>
    <dbReference type="NCBI Taxonomy" id="490573"/>
    <lineage>
        <taxon>Bacteria</taxon>
        <taxon>Bacillati</taxon>
        <taxon>Actinomycetota</taxon>
        <taxon>Thermoleophilia</taxon>
        <taxon>Solirubrobacterales</taxon>
        <taxon>Solirubrobacteraceae</taxon>
        <taxon>Solirubrobacter</taxon>
    </lineage>
</organism>
<protein>
    <submittedName>
        <fullName evidence="9">PspC domain-containing protein</fullName>
    </submittedName>
</protein>
<feature type="region of interest" description="Disordered" evidence="6">
    <location>
        <begin position="242"/>
        <end position="261"/>
    </location>
</feature>
<dbReference type="Proteomes" id="UP001149140">
    <property type="component" value="Unassembled WGS sequence"/>
</dbReference>
<dbReference type="EMBL" id="JAPDOD010000020">
    <property type="protein sequence ID" value="MDA0162785.1"/>
    <property type="molecule type" value="Genomic_DNA"/>
</dbReference>
<evidence type="ECO:0000313" key="9">
    <source>
        <dbReference type="EMBL" id="MDA0162785.1"/>
    </source>
</evidence>
<comment type="subcellular location">
    <subcellularLocation>
        <location evidence="1">Cell membrane</location>
        <topology evidence="1">Single-pass membrane protein</topology>
    </subcellularLocation>
</comment>
<keyword evidence="4 7" id="KW-1133">Transmembrane helix</keyword>
<reference evidence="9" key="1">
    <citation type="submission" date="2022-10" db="EMBL/GenBank/DDBJ databases">
        <title>The WGS of Solirubrobacter ginsenosidimutans DSM 21036.</title>
        <authorList>
            <person name="Jiang Z."/>
        </authorList>
    </citation>
    <scope>NUCLEOTIDE SEQUENCE</scope>
    <source>
        <strain evidence="9">DSM 21036</strain>
    </source>
</reference>
<dbReference type="PANTHER" id="PTHR33885:SF3">
    <property type="entry name" value="PHAGE SHOCK PROTEIN C"/>
    <property type="match status" value="1"/>
</dbReference>
<name>A0A9X3MWW7_9ACTN</name>
<feature type="region of interest" description="Disordered" evidence="6">
    <location>
        <begin position="321"/>
        <end position="346"/>
    </location>
</feature>
<dbReference type="Pfam" id="PF04024">
    <property type="entry name" value="PspC"/>
    <property type="match status" value="1"/>
</dbReference>
<feature type="transmembrane region" description="Helical" evidence="7">
    <location>
        <begin position="72"/>
        <end position="94"/>
    </location>
</feature>
<comment type="caution">
    <text evidence="9">The sequence shown here is derived from an EMBL/GenBank/DDBJ whole genome shotgun (WGS) entry which is preliminary data.</text>
</comment>
<feature type="transmembrane region" description="Helical" evidence="7">
    <location>
        <begin position="126"/>
        <end position="146"/>
    </location>
</feature>
<evidence type="ECO:0000256" key="5">
    <source>
        <dbReference type="ARBA" id="ARBA00023136"/>
    </source>
</evidence>
<sequence>MNDVPAPTTRLRHGRWLGGVCAGLAARWGVPVARVRLLFGFAALAVGLGILAYVAAWLILPADDESGGQRGIVLLAQACGALLGLTTLAGAGAIATVFGFGWVVVALAAAVLVGTLAGWTRLGPAWALLPVGALVLPSVAMAVGGVRVQPSTSAETIAPRSLGELPRAPVRSGLGLLTVDLRRTVLPTAGVIPLKIEAGVRRTLIALPHDRCVQVRVVQHDAPALLRLGAVFVGDGNLGTPSTRVFGRSPGDPEPPARRLGPTLTVDFSSAGGELVVRDYPDDVNPDYQPDWPGYPVYVEDRPDTTGVSRGAAKTMLRDWRARRKVQQRSKERIDRLMGGPCTAKR</sequence>
<evidence type="ECO:0000259" key="8">
    <source>
        <dbReference type="Pfam" id="PF04024"/>
    </source>
</evidence>
<feature type="transmembrane region" description="Helical" evidence="7">
    <location>
        <begin position="37"/>
        <end position="60"/>
    </location>
</feature>
<keyword evidence="2" id="KW-1003">Cell membrane</keyword>
<evidence type="ECO:0000256" key="7">
    <source>
        <dbReference type="SAM" id="Phobius"/>
    </source>
</evidence>